<keyword evidence="3 5" id="KW-0238">DNA-binding</keyword>
<evidence type="ECO:0000256" key="4">
    <source>
        <dbReference type="ARBA" id="ARBA00023172"/>
    </source>
</evidence>
<dbReference type="SUPFAM" id="SSF56349">
    <property type="entry name" value="DNA breaking-rejoining enzymes"/>
    <property type="match status" value="1"/>
</dbReference>
<evidence type="ECO:0000256" key="3">
    <source>
        <dbReference type="ARBA" id="ARBA00023125"/>
    </source>
</evidence>
<dbReference type="Gene3D" id="3.30.160.390">
    <property type="entry name" value="Integrase, DNA-binding domain"/>
    <property type="match status" value="1"/>
</dbReference>
<dbReference type="PROSITE" id="PS51900">
    <property type="entry name" value="CB"/>
    <property type="match status" value="1"/>
</dbReference>
<evidence type="ECO:0000259" key="7">
    <source>
        <dbReference type="PROSITE" id="PS51900"/>
    </source>
</evidence>
<evidence type="ECO:0000256" key="5">
    <source>
        <dbReference type="PROSITE-ProRule" id="PRU01248"/>
    </source>
</evidence>
<dbReference type="RefSeq" id="WP_106117323.1">
    <property type="nucleotide sequence ID" value="NZ_CAACYJ010000027.1"/>
</dbReference>
<evidence type="ECO:0000256" key="1">
    <source>
        <dbReference type="ARBA" id="ARBA00008857"/>
    </source>
</evidence>
<evidence type="ECO:0000256" key="2">
    <source>
        <dbReference type="ARBA" id="ARBA00022908"/>
    </source>
</evidence>
<reference evidence="8 9" key="1">
    <citation type="submission" date="2019-02" db="EMBL/GenBank/DDBJ databases">
        <authorList>
            <consortium name="Pathogen Informatics"/>
        </authorList>
    </citation>
    <scope>NUCLEOTIDE SEQUENCE [LARGE SCALE GENOMIC DNA]</scope>
    <source>
        <strain evidence="8 9">3012STDY7103891</strain>
    </source>
</reference>
<dbReference type="Gene3D" id="1.10.443.10">
    <property type="entry name" value="Intergrase catalytic core"/>
    <property type="match status" value="1"/>
</dbReference>
<evidence type="ECO:0000313" key="8">
    <source>
        <dbReference type="EMBL" id="VFB19264.1"/>
    </source>
</evidence>
<dbReference type="InterPro" id="IPR050090">
    <property type="entry name" value="Tyrosine_recombinase_XerCD"/>
</dbReference>
<dbReference type="InterPro" id="IPR038488">
    <property type="entry name" value="Integrase_DNA-bd_sf"/>
</dbReference>
<evidence type="ECO:0000313" key="9">
    <source>
        <dbReference type="Proteomes" id="UP000330809"/>
    </source>
</evidence>
<feature type="domain" description="Tyr recombinase" evidence="6">
    <location>
        <begin position="195"/>
        <end position="397"/>
    </location>
</feature>
<proteinExistence type="inferred from homology"/>
<dbReference type="InterPro" id="IPR025166">
    <property type="entry name" value="Integrase_DNA_bind_dom"/>
</dbReference>
<sequence length="399" mass="45487">MAIKFTSTTPRTLETREKTYEVYDSKTTGFFIRVYASGKKTYMVEYARKRKETIGRVGIITLDAARETAINLIQIAKANGGTIPKRQPNEGQLTLKRFIDEHYESWMTQHKKNHAKDLSTIKSAFVDLMGIELCKITYKQVDDLRTAWLRSGNKPATVNRKTTALKGLFARAIEWSFATLSPLAKMGDLNVDENMNPRYLSPDEESRLYTQLDARESRLRAERASANAWRMQRDTPLLADLNQASFADHLKPMVITLLKTGMRRGELFNLKWKDVYLTDGYLSATDTKNGKSRHIPLHPALHQTLKAWNGQPISENYVFPGRNGGRMTDIKSAFNKLIQDSKIVDFRLHDLRHTFASNLVMRGVPLNTVRQLLGHKDIKMTLRYAHLSKDNLASAIGLL</sequence>
<dbReference type="Proteomes" id="UP000330809">
    <property type="component" value="Unassembled WGS sequence"/>
</dbReference>
<dbReference type="InterPro" id="IPR044068">
    <property type="entry name" value="CB"/>
</dbReference>
<dbReference type="Pfam" id="PF13356">
    <property type="entry name" value="Arm-DNA-bind_3"/>
    <property type="match status" value="1"/>
</dbReference>
<dbReference type="PROSITE" id="PS51898">
    <property type="entry name" value="TYR_RECOMBINASE"/>
    <property type="match status" value="1"/>
</dbReference>
<feature type="domain" description="Core-binding (CB)" evidence="7">
    <location>
        <begin position="93"/>
        <end position="173"/>
    </location>
</feature>
<dbReference type="InterPro" id="IPR010998">
    <property type="entry name" value="Integrase_recombinase_N"/>
</dbReference>
<accession>A0A2T0ILX0</accession>
<gene>
    <name evidence="8" type="primary">xerD_1</name>
    <name evidence="8" type="ORF">NCTC10754_01847</name>
</gene>
<keyword evidence="2" id="KW-0229">DNA integration</keyword>
<dbReference type="GO" id="GO:0015074">
    <property type="term" value="P:DNA integration"/>
    <property type="evidence" value="ECO:0007669"/>
    <property type="project" value="UniProtKB-KW"/>
</dbReference>
<dbReference type="InterPro" id="IPR011010">
    <property type="entry name" value="DNA_brk_join_enz"/>
</dbReference>
<organism evidence="8 9">
    <name type="scientific">Pseudomonas fragi</name>
    <dbReference type="NCBI Taxonomy" id="296"/>
    <lineage>
        <taxon>Bacteria</taxon>
        <taxon>Pseudomonadati</taxon>
        <taxon>Pseudomonadota</taxon>
        <taxon>Gammaproteobacteria</taxon>
        <taxon>Pseudomonadales</taxon>
        <taxon>Pseudomonadaceae</taxon>
        <taxon>Pseudomonas</taxon>
    </lineage>
</organism>
<dbReference type="EMBL" id="CAACYJ010000027">
    <property type="protein sequence ID" value="VFB19264.1"/>
    <property type="molecule type" value="Genomic_DNA"/>
</dbReference>
<dbReference type="PANTHER" id="PTHR30349">
    <property type="entry name" value="PHAGE INTEGRASE-RELATED"/>
    <property type="match status" value="1"/>
</dbReference>
<dbReference type="PANTHER" id="PTHR30349:SF64">
    <property type="entry name" value="PROPHAGE INTEGRASE INTD-RELATED"/>
    <property type="match status" value="1"/>
</dbReference>
<dbReference type="InterPro" id="IPR013762">
    <property type="entry name" value="Integrase-like_cat_sf"/>
</dbReference>
<dbReference type="AlphaFoldDB" id="A0A2T0ILX0"/>
<dbReference type="CDD" id="cd00796">
    <property type="entry name" value="INT_Rci_Hp1_C"/>
    <property type="match status" value="1"/>
</dbReference>
<keyword evidence="4" id="KW-0233">DNA recombination</keyword>
<dbReference type="InterPro" id="IPR002104">
    <property type="entry name" value="Integrase_catalytic"/>
</dbReference>
<dbReference type="GO" id="GO:0003677">
    <property type="term" value="F:DNA binding"/>
    <property type="evidence" value="ECO:0007669"/>
    <property type="project" value="UniProtKB-UniRule"/>
</dbReference>
<dbReference type="Pfam" id="PF00589">
    <property type="entry name" value="Phage_integrase"/>
    <property type="match status" value="1"/>
</dbReference>
<dbReference type="Gene3D" id="1.10.150.130">
    <property type="match status" value="1"/>
</dbReference>
<evidence type="ECO:0000259" key="6">
    <source>
        <dbReference type="PROSITE" id="PS51898"/>
    </source>
</evidence>
<name>A0A2T0ILX0_PSEFR</name>
<dbReference type="GO" id="GO:0006310">
    <property type="term" value="P:DNA recombination"/>
    <property type="evidence" value="ECO:0007669"/>
    <property type="project" value="UniProtKB-KW"/>
</dbReference>
<protein>
    <submittedName>
        <fullName evidence="8">Phage integrase family site specific recombinase</fullName>
    </submittedName>
</protein>
<comment type="similarity">
    <text evidence="1">Belongs to the 'phage' integrase family.</text>
</comment>